<evidence type="ECO:0000256" key="2">
    <source>
        <dbReference type="SAM" id="MobiDB-lite"/>
    </source>
</evidence>
<dbReference type="InterPro" id="IPR011990">
    <property type="entry name" value="TPR-like_helical_dom_sf"/>
</dbReference>
<feature type="region of interest" description="Disordered" evidence="2">
    <location>
        <begin position="1"/>
        <end position="22"/>
    </location>
</feature>
<evidence type="ECO:0000256" key="3">
    <source>
        <dbReference type="SAM" id="Phobius"/>
    </source>
</evidence>
<proteinExistence type="predicted"/>
<feature type="compositionally biased region" description="Gly residues" evidence="2">
    <location>
        <begin position="331"/>
        <end position="342"/>
    </location>
</feature>
<dbReference type="SUPFAM" id="SSF48452">
    <property type="entry name" value="TPR-like"/>
    <property type="match status" value="1"/>
</dbReference>
<dbReference type="PANTHER" id="PTHR35498:SF4">
    <property type="entry name" value="PROTEIN LOW PSII ACCUMULATION 1, CHLOROPLASTIC"/>
    <property type="match status" value="1"/>
</dbReference>
<sequence>MLGRGASARQGSARPLAAPRTLPSLPRPCRRCLRVRAAKVAGKPLPTSAKQAVEEGLEAFNGRKDYDEALRLFQAAMDLQPSEPEAVAALYNAGCAHAKRKEWQQASDAILRAVNEYNLKLSVALADKDLRELRDTREWLDMLTEAKGGLSREQKIKLRTEAKAPFRLARTSIFGGLAAGAGLGLLIIIGRLVKSLQGGPDAPPLQESLTNLGINAAAVAVLAFFLIRDLRSSEADTKVTSREEALSRLLIKLGPERSLPLIRFRGVVRPIIVAGDRSYVERAVKAAEQYQTALRARGVSVVPVVYTDDPNAKLRALKKELQQKPSSAKGFGRGADGGGGGGEGEELAEGAGIGNSESLTEEDRKWRLEPAAVGEWEEWIQQQKEFAGLERVQRNVWVQIQLDGTVRASDVGSPPWARFVADLPPLDSFKTKVTDGIGPSV</sequence>
<accession>A0A2V0NVT6</accession>
<dbReference type="OrthoDB" id="1914839at2759"/>
<dbReference type="Proteomes" id="UP000247498">
    <property type="component" value="Unassembled WGS sequence"/>
</dbReference>
<keyword evidence="3" id="KW-0472">Membrane</keyword>
<evidence type="ECO:0000313" key="4">
    <source>
        <dbReference type="EMBL" id="GBF91439.1"/>
    </source>
</evidence>
<feature type="repeat" description="TPR" evidence="1">
    <location>
        <begin position="50"/>
        <end position="83"/>
    </location>
</feature>
<dbReference type="Gene3D" id="1.25.40.10">
    <property type="entry name" value="Tetratricopeptide repeat domain"/>
    <property type="match status" value="1"/>
</dbReference>
<keyword evidence="3" id="KW-0812">Transmembrane</keyword>
<name>A0A2V0NVT6_9CHLO</name>
<keyword evidence="5" id="KW-1185">Reference proteome</keyword>
<dbReference type="InParanoid" id="A0A2V0NVT6"/>
<dbReference type="PANTHER" id="PTHR35498">
    <property type="entry name" value="PROTEIN LOW PSII ACCUMULATION 1, CHLOROPLASTIC"/>
    <property type="match status" value="1"/>
</dbReference>
<reference evidence="4 5" key="1">
    <citation type="journal article" date="2018" name="Sci. Rep.">
        <title>Raphidocelis subcapitata (=Pseudokirchneriella subcapitata) provides an insight into genome evolution and environmental adaptations in the Sphaeropleales.</title>
        <authorList>
            <person name="Suzuki S."/>
            <person name="Yamaguchi H."/>
            <person name="Nakajima N."/>
            <person name="Kawachi M."/>
        </authorList>
    </citation>
    <scope>NUCLEOTIDE SEQUENCE [LARGE SCALE GENOMIC DNA]</scope>
    <source>
        <strain evidence="4 5">NIES-35</strain>
    </source>
</reference>
<gene>
    <name evidence="4" type="ORF">Rsub_04179</name>
</gene>
<evidence type="ECO:0000256" key="1">
    <source>
        <dbReference type="PROSITE-ProRule" id="PRU00339"/>
    </source>
</evidence>
<comment type="caution">
    <text evidence="4">The sequence shown here is derived from an EMBL/GenBank/DDBJ whole genome shotgun (WGS) entry which is preliminary data.</text>
</comment>
<dbReference type="PROSITE" id="PS50005">
    <property type="entry name" value="TPR"/>
    <property type="match status" value="1"/>
</dbReference>
<keyword evidence="1" id="KW-0802">TPR repeat</keyword>
<feature type="region of interest" description="Disordered" evidence="2">
    <location>
        <begin position="320"/>
        <end position="364"/>
    </location>
</feature>
<organism evidence="4 5">
    <name type="scientific">Raphidocelis subcapitata</name>
    <dbReference type="NCBI Taxonomy" id="307507"/>
    <lineage>
        <taxon>Eukaryota</taxon>
        <taxon>Viridiplantae</taxon>
        <taxon>Chlorophyta</taxon>
        <taxon>core chlorophytes</taxon>
        <taxon>Chlorophyceae</taxon>
        <taxon>CS clade</taxon>
        <taxon>Sphaeropleales</taxon>
        <taxon>Selenastraceae</taxon>
        <taxon>Raphidocelis</taxon>
    </lineage>
</organism>
<feature type="transmembrane region" description="Helical" evidence="3">
    <location>
        <begin position="168"/>
        <end position="189"/>
    </location>
</feature>
<dbReference type="FunCoup" id="A0A2V0NVT6">
    <property type="interactions" value="641"/>
</dbReference>
<dbReference type="STRING" id="307507.A0A2V0NVT6"/>
<feature type="transmembrane region" description="Helical" evidence="3">
    <location>
        <begin position="209"/>
        <end position="227"/>
    </location>
</feature>
<dbReference type="EMBL" id="BDRX01000024">
    <property type="protein sequence ID" value="GBF91439.1"/>
    <property type="molecule type" value="Genomic_DNA"/>
</dbReference>
<dbReference type="AlphaFoldDB" id="A0A2V0NVT6"/>
<evidence type="ECO:0000313" key="5">
    <source>
        <dbReference type="Proteomes" id="UP000247498"/>
    </source>
</evidence>
<dbReference type="InterPro" id="IPR019734">
    <property type="entry name" value="TPR_rpt"/>
</dbReference>
<protein>
    <submittedName>
        <fullName evidence="4">Low PSII accumulation, chloroplastic</fullName>
    </submittedName>
</protein>
<dbReference type="Pfam" id="PF11998">
    <property type="entry name" value="DUF3493"/>
    <property type="match status" value="1"/>
</dbReference>
<keyword evidence="3" id="KW-1133">Transmembrane helix</keyword>
<dbReference type="InterPro" id="IPR021883">
    <property type="entry name" value="LPA1-like"/>
</dbReference>